<evidence type="ECO:0000313" key="3">
    <source>
        <dbReference type="Proteomes" id="UP000501602"/>
    </source>
</evidence>
<proteinExistence type="predicted"/>
<feature type="transmembrane region" description="Helical" evidence="1">
    <location>
        <begin position="133"/>
        <end position="153"/>
    </location>
</feature>
<dbReference type="RefSeq" id="WP_168659483.1">
    <property type="nucleotide sequence ID" value="NZ_CP051180.1"/>
</dbReference>
<dbReference type="InterPro" id="IPR005625">
    <property type="entry name" value="PepSY-ass_TM"/>
</dbReference>
<dbReference type="AlphaFoldDB" id="A0A6H1UCZ3"/>
<protein>
    <submittedName>
        <fullName evidence="2">PepSY domain-containing protein</fullName>
    </submittedName>
</protein>
<dbReference type="KEGG" id="fes:HER31_04525"/>
<name>A0A6H1UCZ3_9GAMM</name>
<feature type="transmembrane region" description="Helical" evidence="1">
    <location>
        <begin position="21"/>
        <end position="49"/>
    </location>
</feature>
<gene>
    <name evidence="2" type="ORF">HER31_04525</name>
</gene>
<dbReference type="Pfam" id="PF03929">
    <property type="entry name" value="PepSY_TM"/>
    <property type="match status" value="1"/>
</dbReference>
<organism evidence="2 3">
    <name type="scientific">Ferrimonas lipolytica</name>
    <dbReference type="NCBI Taxonomy" id="2724191"/>
    <lineage>
        <taxon>Bacteria</taxon>
        <taxon>Pseudomonadati</taxon>
        <taxon>Pseudomonadota</taxon>
        <taxon>Gammaproteobacteria</taxon>
        <taxon>Alteromonadales</taxon>
        <taxon>Ferrimonadaceae</taxon>
        <taxon>Ferrimonas</taxon>
    </lineage>
</organism>
<reference evidence="2 3" key="1">
    <citation type="submission" date="2020-04" db="EMBL/GenBank/DDBJ databases">
        <title>Ferrimonas sp. S7 isolated from sea water.</title>
        <authorList>
            <person name="Bae S.S."/>
            <person name="Baek K."/>
        </authorList>
    </citation>
    <scope>NUCLEOTIDE SEQUENCE [LARGE SCALE GENOMIC DNA]</scope>
    <source>
        <strain evidence="2 3">S7</strain>
    </source>
</reference>
<keyword evidence="3" id="KW-1185">Reference proteome</keyword>
<keyword evidence="1" id="KW-0472">Membrane</keyword>
<keyword evidence="1" id="KW-0812">Transmembrane</keyword>
<dbReference type="EMBL" id="CP051180">
    <property type="protein sequence ID" value="QIZ76223.1"/>
    <property type="molecule type" value="Genomic_DNA"/>
</dbReference>
<evidence type="ECO:0000313" key="2">
    <source>
        <dbReference type="EMBL" id="QIZ76223.1"/>
    </source>
</evidence>
<dbReference type="Proteomes" id="UP000501602">
    <property type="component" value="Chromosome"/>
</dbReference>
<sequence length="332" mass="37179">MTITKKSLRVSKQVHMRMLRWHRYLALLFSVPIFILIFTGAILATIPLLRDYPGPPPLEQVKAAVTKFEQVPYQYLMFRNDIGEARLVSMSAAGMSMDSASLYSGELIEAKPMERFYVIVRHIHKTFLSDHQWLVELSTWALLVVLLSGAIIVTRYRRRTTMIGWHYGLAVVVLVPLLAMTVSSLVMLQKHKQLKATPTAMAANASSVMGKSQSESVALDVDQLFTVLTQHNAKTISSIQKSNGDYSVTFVDQDGLAKRYDGDAMTTLPPSTGKFWSEVHLGSWGGVASIGLYAACSYSAVLLFILAFVVLFKRSYKRWRAKRSRLARVPVS</sequence>
<evidence type="ECO:0000256" key="1">
    <source>
        <dbReference type="SAM" id="Phobius"/>
    </source>
</evidence>
<feature type="transmembrane region" description="Helical" evidence="1">
    <location>
        <begin position="165"/>
        <end position="188"/>
    </location>
</feature>
<feature type="transmembrane region" description="Helical" evidence="1">
    <location>
        <begin position="290"/>
        <end position="312"/>
    </location>
</feature>
<keyword evidence="1" id="KW-1133">Transmembrane helix</keyword>
<accession>A0A6H1UCZ3</accession>